<dbReference type="PROSITE" id="PS51096">
    <property type="entry name" value="PTS_EIIA_TYPE_4"/>
    <property type="match status" value="1"/>
</dbReference>
<dbReference type="InterPro" id="IPR004701">
    <property type="entry name" value="PTS_EIIA_man-typ"/>
</dbReference>
<dbReference type="Proteomes" id="UP001431449">
    <property type="component" value="Unassembled WGS sequence"/>
</dbReference>
<evidence type="ECO:0000313" key="4">
    <source>
        <dbReference type="Proteomes" id="UP001431449"/>
    </source>
</evidence>
<dbReference type="PANTHER" id="PTHR33799">
    <property type="entry name" value="PTS PERMEASE-RELATED-RELATED"/>
    <property type="match status" value="1"/>
</dbReference>
<dbReference type="Gene3D" id="3.40.50.510">
    <property type="entry name" value="Phosphotransferase system, mannose-type IIA component"/>
    <property type="match status" value="1"/>
</dbReference>
<feature type="domain" description="PTS EIIA type-4" evidence="2">
    <location>
        <begin position="2"/>
        <end position="125"/>
    </location>
</feature>
<reference evidence="3" key="1">
    <citation type="submission" date="2022-04" db="EMBL/GenBank/DDBJ databases">
        <title>Lysobacter sp. CAU 1642 isolated from sea sand.</title>
        <authorList>
            <person name="Kim W."/>
        </authorList>
    </citation>
    <scope>NUCLEOTIDE SEQUENCE</scope>
    <source>
        <strain evidence="3">CAU 1642</strain>
    </source>
</reference>
<name>A0ABT0GIP4_9GAMM</name>
<evidence type="ECO:0000259" key="2">
    <source>
        <dbReference type="PROSITE" id="PS51096"/>
    </source>
</evidence>
<keyword evidence="1" id="KW-0808">Transferase</keyword>
<evidence type="ECO:0000256" key="1">
    <source>
        <dbReference type="ARBA" id="ARBA00022679"/>
    </source>
</evidence>
<dbReference type="PANTHER" id="PTHR33799:SF1">
    <property type="entry name" value="PTS SYSTEM MANNOSE-SPECIFIC EIIAB COMPONENT-RELATED"/>
    <property type="match status" value="1"/>
</dbReference>
<dbReference type="RefSeq" id="WP_248208440.1">
    <property type="nucleotide sequence ID" value="NZ_JALNMH010000007.1"/>
</dbReference>
<dbReference type="InterPro" id="IPR036662">
    <property type="entry name" value="PTS_EIIA_man-typ_sf"/>
</dbReference>
<protein>
    <submittedName>
        <fullName evidence="3">PTS fructose IIA subunit family protein</fullName>
    </submittedName>
</protein>
<comment type="caution">
    <text evidence="3">The sequence shown here is derived from an EMBL/GenBank/DDBJ whole genome shotgun (WGS) entry which is preliminary data.</text>
</comment>
<keyword evidence="4" id="KW-1185">Reference proteome</keyword>
<dbReference type="InterPro" id="IPR051471">
    <property type="entry name" value="Bacterial_PTS_sugar_comp"/>
</dbReference>
<accession>A0ABT0GIP4</accession>
<proteinExistence type="predicted"/>
<gene>
    <name evidence="3" type="ORF">M0G41_09295</name>
</gene>
<sequence length="130" mass="13657">MAVGILLVTHPGVGASMRAVATRLLGRLPLRVELFEVGFDTDFEQLLPEASGALRALDEGEGVLLMTDLFGASPSNFAARLGSLGIETRRMSGLNLPMLVRALNYADLPLEPLADAASAGGKLGVMRDHG</sequence>
<organism evidence="3 4">
    <name type="scientific">Pseudomarimonas salicorniae</name>
    <dbReference type="NCBI Taxonomy" id="2933270"/>
    <lineage>
        <taxon>Bacteria</taxon>
        <taxon>Pseudomonadati</taxon>
        <taxon>Pseudomonadota</taxon>
        <taxon>Gammaproteobacteria</taxon>
        <taxon>Lysobacterales</taxon>
        <taxon>Lysobacteraceae</taxon>
        <taxon>Pseudomarimonas</taxon>
    </lineage>
</organism>
<dbReference type="Pfam" id="PF03610">
    <property type="entry name" value="EIIA-man"/>
    <property type="match status" value="1"/>
</dbReference>
<dbReference type="EMBL" id="JALNMH010000007">
    <property type="protein sequence ID" value="MCK7593865.1"/>
    <property type="molecule type" value="Genomic_DNA"/>
</dbReference>
<dbReference type="SUPFAM" id="SSF53062">
    <property type="entry name" value="PTS system fructose IIA component-like"/>
    <property type="match status" value="1"/>
</dbReference>
<evidence type="ECO:0000313" key="3">
    <source>
        <dbReference type="EMBL" id="MCK7593865.1"/>
    </source>
</evidence>